<evidence type="ECO:0000313" key="9">
    <source>
        <dbReference type="Proteomes" id="UP000825935"/>
    </source>
</evidence>
<dbReference type="Proteomes" id="UP000825935">
    <property type="component" value="Chromosome 7"/>
</dbReference>
<dbReference type="PANTHER" id="PTHR22960:SF0">
    <property type="entry name" value="MOLYBDENUM COFACTOR BIOSYNTHESIS PROTEIN 1"/>
    <property type="match status" value="1"/>
</dbReference>
<name>A0A8T2UJK3_CERRI</name>
<dbReference type="AlphaFoldDB" id="A0A8T2UJK3"/>
<accession>A0A8T2UJK3</accession>
<keyword evidence="9" id="KW-1185">Reference proteome</keyword>
<evidence type="ECO:0000256" key="5">
    <source>
        <dbReference type="ARBA" id="ARBA00023239"/>
    </source>
</evidence>
<keyword evidence="4" id="KW-0501">Molybdenum cofactor biosynthesis</keyword>
<organism evidence="8 9">
    <name type="scientific">Ceratopteris richardii</name>
    <name type="common">Triangle waterfern</name>
    <dbReference type="NCBI Taxonomy" id="49495"/>
    <lineage>
        <taxon>Eukaryota</taxon>
        <taxon>Viridiplantae</taxon>
        <taxon>Streptophyta</taxon>
        <taxon>Embryophyta</taxon>
        <taxon>Tracheophyta</taxon>
        <taxon>Polypodiopsida</taxon>
        <taxon>Polypodiidae</taxon>
        <taxon>Polypodiales</taxon>
        <taxon>Pteridineae</taxon>
        <taxon>Pteridaceae</taxon>
        <taxon>Parkerioideae</taxon>
        <taxon>Ceratopteris</taxon>
    </lineage>
</organism>
<dbReference type="OrthoDB" id="429626at2759"/>
<proteinExistence type="inferred from homology"/>
<dbReference type="CDD" id="cd01420">
    <property type="entry name" value="MoaC_PE"/>
    <property type="match status" value="1"/>
</dbReference>
<evidence type="ECO:0000256" key="1">
    <source>
        <dbReference type="ARBA" id="ARBA00001637"/>
    </source>
</evidence>
<dbReference type="EMBL" id="CM035412">
    <property type="protein sequence ID" value="KAH7434026.1"/>
    <property type="molecule type" value="Genomic_DNA"/>
</dbReference>
<dbReference type="InterPro" id="IPR023045">
    <property type="entry name" value="MoaC"/>
</dbReference>
<evidence type="ECO:0000259" key="7">
    <source>
        <dbReference type="Pfam" id="PF01967"/>
    </source>
</evidence>
<feature type="domain" description="Molybdopterin cofactor biosynthesis C (MoaC)" evidence="7">
    <location>
        <begin position="120"/>
        <end position="255"/>
    </location>
</feature>
<dbReference type="Gene3D" id="3.30.70.640">
    <property type="entry name" value="Molybdopterin cofactor biosynthesis C (MoaC) domain"/>
    <property type="match status" value="1"/>
</dbReference>
<reference evidence="8" key="1">
    <citation type="submission" date="2021-08" db="EMBL/GenBank/DDBJ databases">
        <title>WGS assembly of Ceratopteris richardii.</title>
        <authorList>
            <person name="Marchant D.B."/>
            <person name="Chen G."/>
            <person name="Jenkins J."/>
            <person name="Shu S."/>
            <person name="Leebens-Mack J."/>
            <person name="Grimwood J."/>
            <person name="Schmutz J."/>
            <person name="Soltis P."/>
            <person name="Soltis D."/>
            <person name="Chen Z.-H."/>
        </authorList>
    </citation>
    <scope>NUCLEOTIDE SEQUENCE</scope>
    <source>
        <strain evidence="8">Whitten #5841</strain>
        <tissue evidence="8">Leaf</tissue>
    </source>
</reference>
<dbReference type="InterPro" id="IPR050105">
    <property type="entry name" value="MoCo_biosynth_MoaA/MoaC"/>
</dbReference>
<evidence type="ECO:0000256" key="2">
    <source>
        <dbReference type="ARBA" id="ARBA00005046"/>
    </source>
</evidence>
<dbReference type="GO" id="GO:0061798">
    <property type="term" value="F:GTP 3',8'-cyclase activity"/>
    <property type="evidence" value="ECO:0007669"/>
    <property type="project" value="TreeGrafter"/>
</dbReference>
<gene>
    <name evidence="8" type="ORF">KP509_07G097600</name>
</gene>
<dbReference type="GO" id="GO:0006777">
    <property type="term" value="P:Mo-molybdopterin cofactor biosynthetic process"/>
    <property type="evidence" value="ECO:0007669"/>
    <property type="project" value="UniProtKB-KW"/>
</dbReference>
<keyword evidence="5" id="KW-0456">Lyase</keyword>
<dbReference type="EC" id="4.6.1.17" evidence="3"/>
<dbReference type="Pfam" id="PF01967">
    <property type="entry name" value="MoaC"/>
    <property type="match status" value="1"/>
</dbReference>
<evidence type="ECO:0000313" key="8">
    <source>
        <dbReference type="EMBL" id="KAH7434026.1"/>
    </source>
</evidence>
<dbReference type="GO" id="GO:0061799">
    <property type="term" value="F:cyclic pyranopterin monophosphate synthase activity"/>
    <property type="evidence" value="ECO:0007669"/>
    <property type="project" value="UniProtKB-EC"/>
</dbReference>
<dbReference type="NCBIfam" id="TIGR00581">
    <property type="entry name" value="moaC"/>
    <property type="match status" value="1"/>
</dbReference>
<dbReference type="InterPro" id="IPR036522">
    <property type="entry name" value="MoaC_sf"/>
</dbReference>
<feature type="compositionally biased region" description="Low complexity" evidence="6">
    <location>
        <begin position="36"/>
        <end position="49"/>
    </location>
</feature>
<dbReference type="HAMAP" id="MF_01224_B">
    <property type="entry name" value="MoaC_B"/>
    <property type="match status" value="1"/>
</dbReference>
<comment type="caution">
    <text evidence="8">The sequence shown here is derived from an EMBL/GenBank/DDBJ whole genome shotgun (WGS) entry which is preliminary data.</text>
</comment>
<evidence type="ECO:0000256" key="3">
    <source>
        <dbReference type="ARBA" id="ARBA00012575"/>
    </source>
</evidence>
<evidence type="ECO:0000256" key="6">
    <source>
        <dbReference type="SAM" id="MobiDB-lite"/>
    </source>
</evidence>
<dbReference type="InterPro" id="IPR047594">
    <property type="entry name" value="MoaC_bact/euk"/>
</dbReference>
<dbReference type="InterPro" id="IPR002820">
    <property type="entry name" value="Mopterin_CF_biosynth-C_dom"/>
</dbReference>
<dbReference type="NCBIfam" id="NF006870">
    <property type="entry name" value="PRK09364.1"/>
    <property type="match status" value="1"/>
</dbReference>
<dbReference type="PANTHER" id="PTHR22960">
    <property type="entry name" value="MOLYBDOPTERIN COFACTOR SYNTHESIS PROTEIN A"/>
    <property type="match status" value="1"/>
</dbReference>
<feature type="region of interest" description="Disordered" evidence="6">
    <location>
        <begin position="30"/>
        <end position="57"/>
    </location>
</feature>
<protein>
    <recommendedName>
        <fullName evidence="3">cyclic pyranopterin monophosphate synthase</fullName>
        <ecNumber evidence="3">4.6.1.17</ecNumber>
    </recommendedName>
</protein>
<dbReference type="SUPFAM" id="SSF55040">
    <property type="entry name" value="Molybdenum cofactor biosynthesis protein C, MoaC"/>
    <property type="match status" value="1"/>
</dbReference>
<comment type="catalytic activity">
    <reaction evidence="1">
        <text>(8S)-3',8-cyclo-7,8-dihydroguanosine 5'-triphosphate = cyclic pyranopterin phosphate + diphosphate</text>
        <dbReference type="Rhea" id="RHEA:49580"/>
        <dbReference type="ChEBI" id="CHEBI:33019"/>
        <dbReference type="ChEBI" id="CHEBI:59648"/>
        <dbReference type="ChEBI" id="CHEBI:131766"/>
        <dbReference type="EC" id="4.6.1.17"/>
    </reaction>
</comment>
<evidence type="ECO:0000256" key="4">
    <source>
        <dbReference type="ARBA" id="ARBA00023150"/>
    </source>
</evidence>
<sequence>MFKDRLAAGDRKLDQQIEELNQFVFGLSNSSEHESPFSIASSSPRSSSHQIPDPAPEESIFRHTNGVLDVNDHEKVPVVNLSEKVPVVNLSDKPLNSLPKEHRLKHATLTHVDSHGKAAMVNVSDKPSTTRVATASGKVLLGPVAFPLVSSNQISKGDVLTVAKIAGICGAKQTGNLIPLCHNIALSNAKVQLELDARDKSVLIKAEVSAVGVTGVEMEALTAVSVAALTIYDMCKAVSKHISICNIQLESKKGGKSGNWCRSSDEVQ</sequence>
<comment type="pathway">
    <text evidence="2">Cofactor biosynthesis; molybdopterin biosynthesis.</text>
</comment>